<accession>A0A7C3WKT2</accession>
<comment type="caution">
    <text evidence="1">The sequence shown here is derived from an EMBL/GenBank/DDBJ whole genome shotgun (WGS) entry which is preliminary data.</text>
</comment>
<proteinExistence type="predicted"/>
<dbReference type="InterPro" id="IPR011989">
    <property type="entry name" value="ARM-like"/>
</dbReference>
<dbReference type="Gene3D" id="1.25.10.10">
    <property type="entry name" value="Leucine-rich Repeat Variant"/>
    <property type="match status" value="1"/>
</dbReference>
<dbReference type="AlphaFoldDB" id="A0A7C3WKT2"/>
<dbReference type="EMBL" id="DTHB01000060">
    <property type="protein sequence ID" value="HGB15711.1"/>
    <property type="molecule type" value="Genomic_DNA"/>
</dbReference>
<evidence type="ECO:0008006" key="2">
    <source>
        <dbReference type="Google" id="ProtNLM"/>
    </source>
</evidence>
<reference evidence="1" key="1">
    <citation type="journal article" date="2020" name="mSystems">
        <title>Genome- and Community-Level Interaction Insights into Carbon Utilization and Element Cycling Functions of Hydrothermarchaeota in Hydrothermal Sediment.</title>
        <authorList>
            <person name="Zhou Z."/>
            <person name="Liu Y."/>
            <person name="Xu W."/>
            <person name="Pan J."/>
            <person name="Luo Z.H."/>
            <person name="Li M."/>
        </authorList>
    </citation>
    <scope>NUCLEOTIDE SEQUENCE [LARGE SCALE GENOMIC DNA]</scope>
    <source>
        <strain evidence="1">SpSt-776</strain>
    </source>
</reference>
<organism evidence="1">
    <name type="scientific">Desulfobacca acetoxidans</name>
    <dbReference type="NCBI Taxonomy" id="60893"/>
    <lineage>
        <taxon>Bacteria</taxon>
        <taxon>Pseudomonadati</taxon>
        <taxon>Thermodesulfobacteriota</taxon>
        <taxon>Desulfobaccia</taxon>
        <taxon>Desulfobaccales</taxon>
        <taxon>Desulfobaccaceae</taxon>
        <taxon>Desulfobacca</taxon>
    </lineage>
</organism>
<sequence length="316" mass="35789">MIEEVPHRLISCLESWRSEEETVACLVESGPAVIEPLSRFLLEGKPNKVFQPRLWAVKALAALGCREVLLAYLFQERDIVDPEERLGEEAVESAAARCLAAWRDEETLLLLLRLSEHRLLNGLIEALAEFRALEAIPYFERALEDDFYRPAAESAFLKLGSKAAEALAQSAVTPRPEASTETPGSLKRRRSAVRLLNAIGVSKAHWQILRDVLYESDAELMVENAKLGLRFASEAERLLIAHRLIQCLPSASWMVQSDMEEILTTLWPEAAYEMEREIARRLKQPETARAWDPCLSVLLRVKRRAEQASYTLPESR</sequence>
<gene>
    <name evidence="1" type="ORF">ENV62_10815</name>
</gene>
<name>A0A7C3WKT2_9BACT</name>
<evidence type="ECO:0000313" key="1">
    <source>
        <dbReference type="EMBL" id="HGB15711.1"/>
    </source>
</evidence>
<protein>
    <recommendedName>
        <fullName evidence="2">HEAT repeat domain-containing protein</fullName>
    </recommendedName>
</protein>